<protein>
    <submittedName>
        <fullName evidence="1">Uncharacterized protein</fullName>
    </submittedName>
</protein>
<accession>A0AAQ3SVE9</accession>
<reference evidence="1 2" key="1">
    <citation type="submission" date="2024-02" db="EMBL/GenBank/DDBJ databases">
        <title>High-quality chromosome-scale genome assembly of Pensacola bahiagrass (Paspalum notatum Flugge var. saurae).</title>
        <authorList>
            <person name="Vega J.M."/>
            <person name="Podio M."/>
            <person name="Orjuela J."/>
            <person name="Siena L.A."/>
            <person name="Pessino S.C."/>
            <person name="Combes M.C."/>
            <person name="Mariac C."/>
            <person name="Albertini E."/>
            <person name="Pupilli F."/>
            <person name="Ortiz J.P.A."/>
            <person name="Leblanc O."/>
        </authorList>
    </citation>
    <scope>NUCLEOTIDE SEQUENCE [LARGE SCALE GENOMIC DNA]</scope>
    <source>
        <strain evidence="1">R1</strain>
        <tissue evidence="1">Leaf</tissue>
    </source>
</reference>
<organism evidence="1 2">
    <name type="scientific">Paspalum notatum var. saurae</name>
    <dbReference type="NCBI Taxonomy" id="547442"/>
    <lineage>
        <taxon>Eukaryota</taxon>
        <taxon>Viridiplantae</taxon>
        <taxon>Streptophyta</taxon>
        <taxon>Embryophyta</taxon>
        <taxon>Tracheophyta</taxon>
        <taxon>Spermatophyta</taxon>
        <taxon>Magnoliopsida</taxon>
        <taxon>Liliopsida</taxon>
        <taxon>Poales</taxon>
        <taxon>Poaceae</taxon>
        <taxon>PACMAD clade</taxon>
        <taxon>Panicoideae</taxon>
        <taxon>Andropogonodae</taxon>
        <taxon>Paspaleae</taxon>
        <taxon>Paspalinae</taxon>
        <taxon>Paspalum</taxon>
    </lineage>
</organism>
<gene>
    <name evidence="1" type="ORF">U9M48_011445</name>
</gene>
<name>A0AAQ3SVE9_PASNO</name>
<dbReference type="EMBL" id="CP144747">
    <property type="protein sequence ID" value="WVZ61593.1"/>
    <property type="molecule type" value="Genomic_DNA"/>
</dbReference>
<proteinExistence type="predicted"/>
<evidence type="ECO:0000313" key="2">
    <source>
        <dbReference type="Proteomes" id="UP001341281"/>
    </source>
</evidence>
<dbReference type="Proteomes" id="UP001341281">
    <property type="component" value="Chromosome 03"/>
</dbReference>
<dbReference type="AlphaFoldDB" id="A0AAQ3SVE9"/>
<keyword evidence="2" id="KW-1185">Reference proteome</keyword>
<evidence type="ECO:0000313" key="1">
    <source>
        <dbReference type="EMBL" id="WVZ61593.1"/>
    </source>
</evidence>
<sequence>MHTQPRDSEDLEVLPIVGPHRVARVPQSHMLARMKRVRDIPLKYYSCATMMSYLSDKDVQWNIKTMYPTNKFKRLLVIIDRTIWKILHKSLRQDCNVWNNTGSSSGDWSICLMRHNCCFFKTLTFGSMDPEKHPKVRTTGHGDSQNAECSTNGAYITSYLLRDNFDTHF</sequence>